<keyword evidence="2 6" id="KW-0489">Methyltransferase</keyword>
<keyword evidence="10" id="KW-1185">Reference proteome</keyword>
<dbReference type="PANTHER" id="PTHR42971:SF1">
    <property type="entry name" value="TRNA (CYTIDINE(34)-2'-O)-METHYLTRANSFERASE"/>
    <property type="match status" value="1"/>
</dbReference>
<comment type="catalytic activity">
    <reaction evidence="6">
        <text>cytidine(34) in tRNA + S-adenosyl-L-methionine = 2'-O-methylcytidine(34) in tRNA + S-adenosyl-L-homocysteine + H(+)</text>
        <dbReference type="Rhea" id="RHEA:43084"/>
        <dbReference type="Rhea" id="RHEA-COMP:10331"/>
        <dbReference type="Rhea" id="RHEA-COMP:10332"/>
        <dbReference type="ChEBI" id="CHEBI:15378"/>
        <dbReference type="ChEBI" id="CHEBI:57856"/>
        <dbReference type="ChEBI" id="CHEBI:59789"/>
        <dbReference type="ChEBI" id="CHEBI:74495"/>
        <dbReference type="ChEBI" id="CHEBI:82748"/>
        <dbReference type="EC" id="2.1.1.207"/>
    </reaction>
</comment>
<evidence type="ECO:0000256" key="2">
    <source>
        <dbReference type="ARBA" id="ARBA00022603"/>
    </source>
</evidence>
<feature type="binding site" evidence="6 7">
    <location>
        <position position="126"/>
    </location>
    <ligand>
        <name>S-adenosyl-L-methionine</name>
        <dbReference type="ChEBI" id="CHEBI:59789"/>
    </ligand>
</feature>
<dbReference type="GO" id="GO:0008757">
    <property type="term" value="F:S-adenosylmethionine-dependent methyltransferase activity"/>
    <property type="evidence" value="ECO:0007669"/>
    <property type="project" value="UniProtKB-UniRule"/>
</dbReference>
<comment type="catalytic activity">
    <reaction evidence="6">
        <text>5-carboxymethylaminomethyluridine(34) in tRNA(Leu) + S-adenosyl-L-methionine = 5-carboxymethylaminomethyl-2'-O-methyluridine(34) in tRNA(Leu) + S-adenosyl-L-homocysteine + H(+)</text>
        <dbReference type="Rhea" id="RHEA:43088"/>
        <dbReference type="Rhea" id="RHEA-COMP:10333"/>
        <dbReference type="Rhea" id="RHEA-COMP:10334"/>
        <dbReference type="ChEBI" id="CHEBI:15378"/>
        <dbReference type="ChEBI" id="CHEBI:57856"/>
        <dbReference type="ChEBI" id="CHEBI:59789"/>
        <dbReference type="ChEBI" id="CHEBI:74508"/>
        <dbReference type="ChEBI" id="CHEBI:74511"/>
        <dbReference type="EC" id="2.1.1.207"/>
    </reaction>
</comment>
<keyword evidence="5 6" id="KW-0819">tRNA processing</keyword>
<protein>
    <recommendedName>
        <fullName evidence="6">Putative tRNA (cytidine(34)-2'-O)-methyltransferase</fullName>
        <ecNumber evidence="6">2.1.1.207</ecNumber>
    </recommendedName>
    <alternativeName>
        <fullName evidence="6">tRNA (cytidine/uridine-2'-O-)-methyltransferase</fullName>
    </alternativeName>
</protein>
<evidence type="ECO:0000313" key="9">
    <source>
        <dbReference type="EMBL" id="NDV61051.1"/>
    </source>
</evidence>
<dbReference type="EMBL" id="JAAGNX010000001">
    <property type="protein sequence ID" value="NDV61051.1"/>
    <property type="molecule type" value="Genomic_DNA"/>
</dbReference>
<dbReference type="InterPro" id="IPR029026">
    <property type="entry name" value="tRNA_m1G_MTases_N"/>
</dbReference>
<name>A0A6B2LX36_9BACT</name>
<keyword evidence="4 6" id="KW-0949">S-adenosyl-L-methionine</keyword>
<dbReference type="PIRSF" id="PIRSF029256">
    <property type="entry name" value="SpoU_TrmH_prd"/>
    <property type="match status" value="1"/>
</dbReference>
<dbReference type="Gene3D" id="3.40.1280.10">
    <property type="match status" value="1"/>
</dbReference>
<keyword evidence="1 6" id="KW-0963">Cytoplasm</keyword>
<dbReference type="GO" id="GO:0008175">
    <property type="term" value="F:tRNA methyltransferase activity"/>
    <property type="evidence" value="ECO:0007669"/>
    <property type="project" value="UniProtKB-UniRule"/>
</dbReference>
<reference evidence="9 10" key="1">
    <citation type="submission" date="2020-02" db="EMBL/GenBank/DDBJ databases">
        <title>Albibacoteraceae fam. nov., the first described family within the subdivision 4 Verrucomicrobia.</title>
        <authorList>
            <person name="Xi F."/>
        </authorList>
    </citation>
    <scope>NUCLEOTIDE SEQUENCE [LARGE SCALE GENOMIC DNA]</scope>
    <source>
        <strain evidence="9 10">CK1056</strain>
    </source>
</reference>
<proteinExistence type="inferred from homology"/>
<evidence type="ECO:0000256" key="3">
    <source>
        <dbReference type="ARBA" id="ARBA00022679"/>
    </source>
</evidence>
<comment type="similarity">
    <text evidence="6">Belongs to the class IV-like SAM-binding methyltransferase superfamily. RNA methyltransferase TrmH family. TrmL subfamily.</text>
</comment>
<comment type="function">
    <text evidence="6">Could methylate the ribose at the nucleotide 34 wobble position in tRNA.</text>
</comment>
<dbReference type="InterPro" id="IPR029028">
    <property type="entry name" value="Alpha/beta_knot_MTases"/>
</dbReference>
<evidence type="ECO:0000256" key="4">
    <source>
        <dbReference type="ARBA" id="ARBA00022691"/>
    </source>
</evidence>
<dbReference type="SUPFAM" id="SSF75217">
    <property type="entry name" value="alpha/beta knot"/>
    <property type="match status" value="1"/>
</dbReference>
<gene>
    <name evidence="9" type="ORF">G0Q06_01160</name>
</gene>
<dbReference type="InterPro" id="IPR001537">
    <property type="entry name" value="SpoU_MeTrfase"/>
</dbReference>
<comment type="caution">
    <text evidence="9">The sequence shown here is derived from an EMBL/GenBank/DDBJ whole genome shotgun (WGS) entry which is preliminary data.</text>
</comment>
<accession>A0A6B2LX36</accession>
<dbReference type="InterPro" id="IPR016914">
    <property type="entry name" value="TrmL"/>
</dbReference>
<evidence type="ECO:0000256" key="5">
    <source>
        <dbReference type="ARBA" id="ARBA00022694"/>
    </source>
</evidence>
<feature type="domain" description="tRNA/rRNA methyltransferase SpoU type" evidence="8">
    <location>
        <begin position="5"/>
        <end position="148"/>
    </location>
</feature>
<dbReference type="Proteomes" id="UP000478417">
    <property type="component" value="Unassembled WGS sequence"/>
</dbReference>
<evidence type="ECO:0000256" key="1">
    <source>
        <dbReference type="ARBA" id="ARBA00022490"/>
    </source>
</evidence>
<dbReference type="EC" id="2.1.1.207" evidence="6"/>
<dbReference type="GO" id="GO:0005737">
    <property type="term" value="C:cytoplasm"/>
    <property type="evidence" value="ECO:0007669"/>
    <property type="project" value="UniProtKB-SubCell"/>
</dbReference>
<comment type="subcellular location">
    <subcellularLocation>
        <location evidence="6">Cytoplasm</location>
    </subcellularLocation>
</comment>
<dbReference type="HAMAP" id="MF_01885">
    <property type="entry name" value="tRNA_methyltr_TrmL"/>
    <property type="match status" value="1"/>
</dbReference>
<evidence type="ECO:0000259" key="8">
    <source>
        <dbReference type="Pfam" id="PF00588"/>
    </source>
</evidence>
<dbReference type="GO" id="GO:0003723">
    <property type="term" value="F:RNA binding"/>
    <property type="evidence" value="ECO:0007669"/>
    <property type="project" value="InterPro"/>
</dbReference>
<dbReference type="PANTHER" id="PTHR42971">
    <property type="entry name" value="TRNA (CYTIDINE(34)-2'-O)-METHYLTRANSFERASE"/>
    <property type="match status" value="1"/>
</dbReference>
<sequence>MEPKLQIILFQPEIPQNTGNVGRLCAFTGARLHLVGPLGFSLDDRYLRRSGMDYWKHLDVKVHESWEAFRDGPDFPERIWLFTTHARQSYWSATFQQGDALLFGNEGHGCPGWLHEEIGDTHRITLPRFNEQPLRSLNLATSVGIAAYEAMRQIALPGAP</sequence>
<evidence type="ECO:0000313" key="10">
    <source>
        <dbReference type="Proteomes" id="UP000478417"/>
    </source>
</evidence>
<dbReference type="CDD" id="cd18094">
    <property type="entry name" value="SpoU-like_TrmL"/>
    <property type="match status" value="1"/>
</dbReference>
<evidence type="ECO:0000256" key="7">
    <source>
        <dbReference type="PIRSR" id="PIRSR029256-1"/>
    </source>
</evidence>
<feature type="binding site" evidence="6 7">
    <location>
        <position position="104"/>
    </location>
    <ligand>
        <name>S-adenosyl-L-methionine</name>
        <dbReference type="ChEBI" id="CHEBI:59789"/>
    </ligand>
</feature>
<dbReference type="RefSeq" id="WP_163961622.1">
    <property type="nucleotide sequence ID" value="NZ_JAAGNX010000001.1"/>
</dbReference>
<comment type="caution">
    <text evidence="6">Lacks conserved residue(s) required for the propagation of feature annotation.</text>
</comment>
<dbReference type="GO" id="GO:0002130">
    <property type="term" value="P:wobble position ribose methylation"/>
    <property type="evidence" value="ECO:0007669"/>
    <property type="project" value="TreeGrafter"/>
</dbReference>
<feature type="binding site" evidence="6 7">
    <location>
        <position position="136"/>
    </location>
    <ligand>
        <name>S-adenosyl-L-methionine</name>
        <dbReference type="ChEBI" id="CHEBI:59789"/>
    </ligand>
</feature>
<dbReference type="AlphaFoldDB" id="A0A6B2LX36"/>
<dbReference type="Pfam" id="PF00588">
    <property type="entry name" value="SpoU_methylase"/>
    <property type="match status" value="1"/>
</dbReference>
<evidence type="ECO:0000256" key="6">
    <source>
        <dbReference type="HAMAP-Rule" id="MF_01885"/>
    </source>
</evidence>
<organism evidence="9 10">
    <name type="scientific">Oceanipulchritudo coccoides</name>
    <dbReference type="NCBI Taxonomy" id="2706888"/>
    <lineage>
        <taxon>Bacteria</taxon>
        <taxon>Pseudomonadati</taxon>
        <taxon>Verrucomicrobiota</taxon>
        <taxon>Opitutia</taxon>
        <taxon>Puniceicoccales</taxon>
        <taxon>Oceanipulchritudinaceae</taxon>
        <taxon>Oceanipulchritudo</taxon>
    </lineage>
</organism>
<keyword evidence="3 6" id="KW-0808">Transferase</keyword>